<name>A0A9Q3ESL8_9BASI</name>
<dbReference type="Proteomes" id="UP000765509">
    <property type="component" value="Unassembled WGS sequence"/>
</dbReference>
<protein>
    <submittedName>
        <fullName evidence="1">Uncharacterized protein</fullName>
    </submittedName>
</protein>
<keyword evidence="2" id="KW-1185">Reference proteome</keyword>
<comment type="caution">
    <text evidence="1">The sequence shown here is derived from an EMBL/GenBank/DDBJ whole genome shotgun (WGS) entry which is preliminary data.</text>
</comment>
<evidence type="ECO:0000313" key="1">
    <source>
        <dbReference type="EMBL" id="MBW0524166.1"/>
    </source>
</evidence>
<accession>A0A9Q3ESL8</accession>
<organism evidence="1 2">
    <name type="scientific">Austropuccinia psidii MF-1</name>
    <dbReference type="NCBI Taxonomy" id="1389203"/>
    <lineage>
        <taxon>Eukaryota</taxon>
        <taxon>Fungi</taxon>
        <taxon>Dikarya</taxon>
        <taxon>Basidiomycota</taxon>
        <taxon>Pucciniomycotina</taxon>
        <taxon>Pucciniomycetes</taxon>
        <taxon>Pucciniales</taxon>
        <taxon>Sphaerophragmiaceae</taxon>
        <taxon>Austropuccinia</taxon>
    </lineage>
</organism>
<reference evidence="1" key="1">
    <citation type="submission" date="2021-03" db="EMBL/GenBank/DDBJ databases">
        <title>Draft genome sequence of rust myrtle Austropuccinia psidii MF-1, a brazilian biotype.</title>
        <authorList>
            <person name="Quecine M.C."/>
            <person name="Pachon D.M.R."/>
            <person name="Bonatelli M.L."/>
            <person name="Correr F.H."/>
            <person name="Franceschini L.M."/>
            <person name="Leite T.F."/>
            <person name="Margarido G.R.A."/>
            <person name="Almeida C.A."/>
            <person name="Ferrarezi J.A."/>
            <person name="Labate C.A."/>
        </authorList>
    </citation>
    <scope>NUCLEOTIDE SEQUENCE</scope>
    <source>
        <strain evidence="1">MF-1</strain>
    </source>
</reference>
<gene>
    <name evidence="1" type="ORF">O181_063881</name>
</gene>
<sequence length="144" mass="15922">MPTADFLAMSVLLRKRLRKQAVMILTVVDELWKVFLGMLPAPATSPPCHIPTRKSSSSAASTDWLLVSQPCRTTPSQTLRIPYMSTVPPVYGCFGLRLRIAASFRDLCSQVAPSRSSVWDNACCLNLVDYSEILQDQGSLLSPY</sequence>
<evidence type="ECO:0000313" key="2">
    <source>
        <dbReference type="Proteomes" id="UP000765509"/>
    </source>
</evidence>
<proteinExistence type="predicted"/>
<dbReference type="EMBL" id="AVOT02030853">
    <property type="protein sequence ID" value="MBW0524166.1"/>
    <property type="molecule type" value="Genomic_DNA"/>
</dbReference>
<dbReference type="AlphaFoldDB" id="A0A9Q3ESL8"/>